<comment type="caution">
    <text evidence="2">The sequence shown here is derived from an EMBL/GenBank/DDBJ whole genome shotgun (WGS) entry which is preliminary data.</text>
</comment>
<feature type="transmembrane region" description="Helical" evidence="1">
    <location>
        <begin position="59"/>
        <end position="82"/>
    </location>
</feature>
<evidence type="ECO:0000313" key="2">
    <source>
        <dbReference type="EMBL" id="TDP74652.1"/>
    </source>
</evidence>
<keyword evidence="1" id="KW-1133">Transmembrane helix</keyword>
<proteinExistence type="predicted"/>
<feature type="transmembrane region" description="Helical" evidence="1">
    <location>
        <begin position="410"/>
        <end position="430"/>
    </location>
</feature>
<protein>
    <recommendedName>
        <fullName evidence="4">ABC-2 type transport system permease protein</fullName>
    </recommendedName>
</protein>
<dbReference type="InParanoid" id="A0A4R6QUM8"/>
<sequence>MNALAFNALVLNELRLRARRLSTLVVLLAVVLLSWLMVIDPAGGEAMIAIGDARVLYDSTALAAGTATLGSLLMGLVGFFLLRGRSQEELRAGSAAVLAATPVSNAQLLISRWAGGVAYLCGLMLALLLTMFVLHAVRGEAAFEPGVYLQMYALQLLPGLMFGAAMATLCDAWAPLMGKRGDLLYFVIWIAQLATLPASLGQHRIPSWTLLDTSGLALLPSRLEQITGQSNIEIGAGEFNAALPALQLPAEFWTAQMVGMRLGSALLSLLPLLLALLLFHRFSPDRVRPQPPGRRLSAPLAWLRWLTQPLGAALGRLLLPAARMPGLGGQVLADALLTLMAHPVTVPLGALAIVLGSFGDAAQLPALLGAIVLVWGLLISDLSVRDHQAGMAAIGAAVPGGAGRRYLRQWLAGLLLGLLFAAPVLLRWLVLAPQAAMALLAGLVALSALANALGTITRTGRCFLAPFLFGAYVSSQVRTVAWLDVVGINGAANASSIVSCLLVGLVAAAAGHVWQRRGSGHPF</sequence>
<feature type="transmembrane region" description="Helical" evidence="1">
    <location>
        <begin position="361"/>
        <end position="379"/>
    </location>
</feature>
<dbReference type="AlphaFoldDB" id="A0A4R6QUM8"/>
<accession>A0A4R6QUM8</accession>
<name>A0A4R6QUM8_9BURK</name>
<evidence type="ECO:0000313" key="3">
    <source>
        <dbReference type="Proteomes" id="UP000295361"/>
    </source>
</evidence>
<dbReference type="RefSeq" id="WP_133699264.1">
    <property type="nucleotide sequence ID" value="NZ_SNXS01000001.1"/>
</dbReference>
<keyword evidence="1" id="KW-0472">Membrane</keyword>
<keyword evidence="3" id="KW-1185">Reference proteome</keyword>
<gene>
    <name evidence="2" type="ORF">DES47_101716</name>
</gene>
<feature type="transmembrane region" description="Helical" evidence="1">
    <location>
        <begin position="149"/>
        <end position="170"/>
    </location>
</feature>
<dbReference type="EMBL" id="SNXS01000001">
    <property type="protein sequence ID" value="TDP74652.1"/>
    <property type="molecule type" value="Genomic_DNA"/>
</dbReference>
<feature type="transmembrane region" description="Helical" evidence="1">
    <location>
        <begin position="436"/>
        <end position="456"/>
    </location>
</feature>
<feature type="transmembrane region" description="Helical" evidence="1">
    <location>
        <begin position="463"/>
        <end position="483"/>
    </location>
</feature>
<reference evidence="2 3" key="1">
    <citation type="submission" date="2019-03" db="EMBL/GenBank/DDBJ databases">
        <title>Genomic Encyclopedia of Type Strains, Phase IV (KMG-IV): sequencing the most valuable type-strain genomes for metagenomic binning, comparative biology and taxonomic classification.</title>
        <authorList>
            <person name="Goeker M."/>
        </authorList>
    </citation>
    <scope>NUCLEOTIDE SEQUENCE [LARGE SCALE GENOMIC DNA]</scope>
    <source>
        <strain evidence="2 3">DSM 16998</strain>
    </source>
</reference>
<organism evidence="2 3">
    <name type="scientific">Roseateles toxinivorans</name>
    <dbReference type="NCBI Taxonomy" id="270368"/>
    <lineage>
        <taxon>Bacteria</taxon>
        <taxon>Pseudomonadati</taxon>
        <taxon>Pseudomonadota</taxon>
        <taxon>Betaproteobacteria</taxon>
        <taxon>Burkholderiales</taxon>
        <taxon>Sphaerotilaceae</taxon>
        <taxon>Roseateles</taxon>
    </lineage>
</organism>
<feature type="transmembrane region" description="Helical" evidence="1">
    <location>
        <begin position="495"/>
        <end position="514"/>
    </location>
</feature>
<feature type="transmembrane region" description="Helical" evidence="1">
    <location>
        <begin position="331"/>
        <end position="355"/>
    </location>
</feature>
<dbReference type="Proteomes" id="UP000295361">
    <property type="component" value="Unassembled WGS sequence"/>
</dbReference>
<dbReference type="OrthoDB" id="8875045at2"/>
<evidence type="ECO:0000256" key="1">
    <source>
        <dbReference type="SAM" id="Phobius"/>
    </source>
</evidence>
<feature type="transmembrane region" description="Helical" evidence="1">
    <location>
        <begin position="21"/>
        <end position="39"/>
    </location>
</feature>
<keyword evidence="1" id="KW-0812">Transmembrane</keyword>
<evidence type="ECO:0008006" key="4">
    <source>
        <dbReference type="Google" id="ProtNLM"/>
    </source>
</evidence>
<feature type="transmembrane region" description="Helical" evidence="1">
    <location>
        <begin position="262"/>
        <end position="282"/>
    </location>
</feature>
<feature type="transmembrane region" description="Helical" evidence="1">
    <location>
        <begin position="117"/>
        <end position="137"/>
    </location>
</feature>